<accession>A0A8S5Q340</accession>
<proteinExistence type="predicted"/>
<dbReference type="EMBL" id="BK015568">
    <property type="protein sequence ID" value="DAE13743.1"/>
    <property type="molecule type" value="Genomic_DNA"/>
</dbReference>
<sequence>MKNINWNDVQEATERRDLPVGGYVAGICKATDELAKERLNIEWEVAEGEFKGYWREQTASLIVRGKLNPGEWAWGGKTIKSYKEKALPFFKGFITAVEQSNPGYKFNNDEKTLRGKLVGVVLREEEYMGNDGNIKTKLVVDRFTSVDKIRSGDYEVRPKKTLAGGFGSGYSQGGNDDFSVIDDDGSLPF</sequence>
<reference evidence="1" key="1">
    <citation type="journal article" date="2021" name="Proc. Natl. Acad. Sci. U.S.A.">
        <title>A Catalog of Tens of Thousands of Viruses from Human Metagenomes Reveals Hidden Associations with Chronic Diseases.</title>
        <authorList>
            <person name="Tisza M.J."/>
            <person name="Buck C.B."/>
        </authorList>
    </citation>
    <scope>NUCLEOTIDE SEQUENCE</scope>
    <source>
        <strain evidence="1">CtQqU1</strain>
    </source>
</reference>
<name>A0A8S5Q340_9CAUD</name>
<evidence type="ECO:0000313" key="1">
    <source>
        <dbReference type="EMBL" id="DAE13743.1"/>
    </source>
</evidence>
<protein>
    <submittedName>
        <fullName evidence="1">Uncharacterized protein</fullName>
    </submittedName>
</protein>
<organism evidence="1">
    <name type="scientific">Siphoviridae sp. ctQqU1</name>
    <dbReference type="NCBI Taxonomy" id="2825496"/>
    <lineage>
        <taxon>Viruses</taxon>
        <taxon>Duplodnaviria</taxon>
        <taxon>Heunggongvirae</taxon>
        <taxon>Uroviricota</taxon>
        <taxon>Caudoviricetes</taxon>
    </lineage>
</organism>